<dbReference type="Gene3D" id="3.30.2310.20">
    <property type="entry name" value="RelE-like"/>
    <property type="match status" value="1"/>
</dbReference>
<reference evidence="3" key="1">
    <citation type="journal article" date="2019" name="Int. J. Syst. Evol. Microbiol.">
        <title>The Global Catalogue of Microorganisms (GCM) 10K type strain sequencing project: providing services to taxonomists for standard genome sequencing and annotation.</title>
        <authorList>
            <consortium name="The Broad Institute Genomics Platform"/>
            <consortium name="The Broad Institute Genome Sequencing Center for Infectious Disease"/>
            <person name="Wu L."/>
            <person name="Ma J."/>
        </authorList>
    </citation>
    <scope>NUCLEOTIDE SEQUENCE [LARGE SCALE GENOMIC DNA]</scope>
    <source>
        <strain evidence="3">CGMCC 4.7382</strain>
    </source>
</reference>
<evidence type="ECO:0000256" key="1">
    <source>
        <dbReference type="ARBA" id="ARBA00022649"/>
    </source>
</evidence>
<dbReference type="EMBL" id="JBHTBH010000013">
    <property type="protein sequence ID" value="MFC7330689.1"/>
    <property type="molecule type" value="Genomic_DNA"/>
</dbReference>
<dbReference type="Pfam" id="PF05016">
    <property type="entry name" value="ParE_toxin"/>
    <property type="match status" value="1"/>
</dbReference>
<dbReference type="Proteomes" id="UP001596540">
    <property type="component" value="Unassembled WGS sequence"/>
</dbReference>
<name>A0ABW2KL10_9ACTN</name>
<proteinExistence type="predicted"/>
<comment type="caution">
    <text evidence="2">The sequence shown here is derived from an EMBL/GenBank/DDBJ whole genome shotgun (WGS) entry which is preliminary data.</text>
</comment>
<organism evidence="2 3">
    <name type="scientific">Marinactinospora rubrisoli</name>
    <dbReference type="NCBI Taxonomy" id="2715399"/>
    <lineage>
        <taxon>Bacteria</taxon>
        <taxon>Bacillati</taxon>
        <taxon>Actinomycetota</taxon>
        <taxon>Actinomycetes</taxon>
        <taxon>Streptosporangiales</taxon>
        <taxon>Nocardiopsidaceae</taxon>
        <taxon>Marinactinospora</taxon>
    </lineage>
</organism>
<dbReference type="InterPro" id="IPR007712">
    <property type="entry name" value="RelE/ParE_toxin"/>
</dbReference>
<sequence>MGDHRVIYAIKDGRLIVLVLSVAHRRQLYRGS</sequence>
<keyword evidence="3" id="KW-1185">Reference proteome</keyword>
<evidence type="ECO:0000313" key="3">
    <source>
        <dbReference type="Proteomes" id="UP001596540"/>
    </source>
</evidence>
<evidence type="ECO:0000313" key="2">
    <source>
        <dbReference type="EMBL" id="MFC7330689.1"/>
    </source>
</evidence>
<keyword evidence="1" id="KW-1277">Toxin-antitoxin system</keyword>
<dbReference type="SUPFAM" id="SSF143011">
    <property type="entry name" value="RelE-like"/>
    <property type="match status" value="1"/>
</dbReference>
<dbReference type="InterPro" id="IPR035093">
    <property type="entry name" value="RelE/ParE_toxin_dom_sf"/>
</dbReference>
<dbReference type="RefSeq" id="WP_379873335.1">
    <property type="nucleotide sequence ID" value="NZ_JBHTBH010000013.1"/>
</dbReference>
<accession>A0ABW2KL10</accession>
<gene>
    <name evidence="2" type="ORF">ACFQRF_23440</name>
</gene>
<protein>
    <submittedName>
        <fullName evidence="2">Type II toxin-antitoxin system RelE/ParE family toxin</fullName>
    </submittedName>
</protein>